<feature type="region of interest" description="Disordered" evidence="1">
    <location>
        <begin position="1"/>
        <end position="24"/>
    </location>
</feature>
<evidence type="ECO:0000256" key="1">
    <source>
        <dbReference type="SAM" id="MobiDB-lite"/>
    </source>
</evidence>
<protein>
    <submittedName>
        <fullName evidence="2">Uncharacterized protein</fullName>
    </submittedName>
</protein>
<comment type="caution">
    <text evidence="2">The sequence shown here is derived from an EMBL/GenBank/DDBJ whole genome shotgun (WGS) entry which is preliminary data.</text>
</comment>
<evidence type="ECO:0000313" key="3">
    <source>
        <dbReference type="Proteomes" id="UP000078599"/>
    </source>
</evidence>
<gene>
    <name evidence="2" type="ORF">THICB1_140041</name>
</gene>
<name>A0ABM9T378_THIA3</name>
<dbReference type="Proteomes" id="UP000078599">
    <property type="component" value="Unassembled WGS sequence"/>
</dbReference>
<evidence type="ECO:0000313" key="2">
    <source>
        <dbReference type="EMBL" id="CQR30250.1"/>
    </source>
</evidence>
<organism evidence="2 3">
    <name type="scientific">Thiomonas arsenitoxydans (strain DSM 22701 / CIP 110005 / 3As)</name>
    <dbReference type="NCBI Taxonomy" id="426114"/>
    <lineage>
        <taxon>Bacteria</taxon>
        <taxon>Pseudomonadati</taxon>
        <taxon>Pseudomonadota</taxon>
        <taxon>Betaproteobacteria</taxon>
        <taxon>Burkholderiales</taxon>
        <taxon>Thiomonas</taxon>
    </lineage>
</organism>
<dbReference type="EMBL" id="CTRI01000006">
    <property type="protein sequence ID" value="CQR30250.1"/>
    <property type="molecule type" value="Genomic_DNA"/>
</dbReference>
<reference evidence="2 3" key="1">
    <citation type="submission" date="2015-03" db="EMBL/GenBank/DDBJ databases">
        <authorList>
            <person name="Regsiter A."/>
            <person name="william w."/>
        </authorList>
    </citation>
    <scope>NUCLEOTIDE SEQUENCE [LARGE SCALE GENOMIC DNA]</scope>
    <source>
        <strain evidence="2 3">CB1</strain>
    </source>
</reference>
<sequence>MRCQHDGARHGVGKARGVQEGDGAAVAVPEQPIRRGDAQRPQQCGQHLLGLAMHEVRVPQFVRRTRCRPAVARAAVDEPSATYRLAELTRKVLPHRHRSETLVQEDEQRPVTLGTDPPHLDVDWAAVPVDPHALIGSGHCGMITLHASPPRHAA</sequence>
<proteinExistence type="predicted"/>
<accession>A0ABM9T378</accession>
<keyword evidence="3" id="KW-1185">Reference proteome</keyword>